<gene>
    <name evidence="1" type="ORF">NXW39_17415</name>
</gene>
<dbReference type="AlphaFoldDB" id="A0A9X9NF09"/>
<dbReference type="EMBL" id="CP103070">
    <property type="protein sequence ID" value="UVO89117.1"/>
    <property type="molecule type" value="Genomic_DNA"/>
</dbReference>
<organism evidence="1 2">
    <name type="scientific">Bacteroides fragilis</name>
    <dbReference type="NCBI Taxonomy" id="817"/>
    <lineage>
        <taxon>Bacteria</taxon>
        <taxon>Pseudomonadati</taxon>
        <taxon>Bacteroidota</taxon>
        <taxon>Bacteroidia</taxon>
        <taxon>Bacteroidales</taxon>
        <taxon>Bacteroidaceae</taxon>
        <taxon>Bacteroides</taxon>
    </lineage>
</organism>
<reference evidence="1" key="1">
    <citation type="submission" date="2022-08" db="EMBL/GenBank/DDBJ databases">
        <title>Genome Sequencing of Bacteroides fragilis Group Isolates with Nanopore Technology.</title>
        <authorList>
            <person name="Tisza M.J."/>
            <person name="Smith D."/>
            <person name="Dekker J.P."/>
        </authorList>
    </citation>
    <scope>NUCLEOTIDE SEQUENCE</scope>
    <source>
        <strain evidence="1">BFG-49</strain>
    </source>
</reference>
<evidence type="ECO:0000313" key="2">
    <source>
        <dbReference type="Proteomes" id="UP001058403"/>
    </source>
</evidence>
<name>A0A9X9NF09_BACFG</name>
<proteinExistence type="predicted"/>
<sequence>MNEKEFNGLILAELVKIANDVFTNEIEIAPGTYTAAELAKLKDANGNEINIKYLCVDAKLNITDFRTVQINSFKCSFPVDQVFNLVWQFEKLIGTKQANKTRFTKIEERENIVCSFDMWITKEHLNITKLVTKDSLRPAFNYIYLDPYKSALVASDGRTLKEYPVIIETSGLLPDGLKLFINPKHLKEMVGRCSVCVCSQEGGNITEITNDKKQTFICDFAGYFPNYRLVYPNLSKDGFIKIQKSELKAVAGFVKEIAKRNKKSGFSLRTIARENKVYLSYNDADSNGHKELCVTLEKAALIDIKLGFFASNVIPLLSGWTGGVWLVAPDRAAVFDDKAARIGVVMPAFINDSICPNLKCNIKALDRAKVPTIPEKESVREPEKHLPALYVDVQTKTPAFVFALVALIDFISRWFYQDQINKALQRLTMLTELSGISLSELLTEPVNEETNANEPEPITENEPVRAYTPELLYIDQPLVFPVPIFIHKHERTISPTVVPELLNRQCITLLFVSMMLPELLRRYVWGAIRPKANADELFWGDFRRFHTKGNHRIRDGTKEANKPKLQPFQTNYYIHQESLWKRINKPKEVIAETNRLRKVRSMLLDWILIWLILSESNRT</sequence>
<dbReference type="Proteomes" id="UP001058403">
    <property type="component" value="Chromosome"/>
</dbReference>
<accession>A0A9X9NF09</accession>
<protein>
    <submittedName>
        <fullName evidence="1">Uncharacterized protein</fullName>
    </submittedName>
</protein>
<evidence type="ECO:0000313" key="1">
    <source>
        <dbReference type="EMBL" id="UVO89117.1"/>
    </source>
</evidence>